<evidence type="ECO:0000313" key="1">
    <source>
        <dbReference type="EMBL" id="EKR63066.1"/>
    </source>
</evidence>
<evidence type="ECO:0000313" key="2">
    <source>
        <dbReference type="Proteomes" id="UP000001338"/>
    </source>
</evidence>
<accession>A0A828YYT4</accession>
<sequence length="91" mass="10421">MLLELTKLEELLQELKVFKNSLSPTLLLIPGATKYTQTHYIHKQNELLSKRTTAFALNISTDSVYAINLQKIASPQQLYFRIPKFIAPSMI</sequence>
<dbReference type="Proteomes" id="UP000001338">
    <property type="component" value="Unassembled WGS sequence"/>
</dbReference>
<proteinExistence type="predicted"/>
<dbReference type="AlphaFoldDB" id="A0A828YYT4"/>
<gene>
    <name evidence="1" type="ORF">LEP1GSC036_0926</name>
</gene>
<name>A0A828YYT4_9LEPT</name>
<reference evidence="1 2" key="1">
    <citation type="submission" date="2012-10" db="EMBL/GenBank/DDBJ databases">
        <authorList>
            <person name="Harkins D.M."/>
            <person name="Durkin A.S."/>
            <person name="Brinkac L.M."/>
            <person name="Haft D.H."/>
            <person name="Selengut J.D."/>
            <person name="Sanka R."/>
            <person name="DePew J."/>
            <person name="Purushe J."/>
            <person name="Whelen A.C."/>
            <person name="Vinetz J.M."/>
            <person name="Sutton G.G."/>
            <person name="Nierman W.C."/>
            <person name="Fouts D.E."/>
        </authorList>
    </citation>
    <scope>NUCLEOTIDE SEQUENCE [LARGE SCALE GENOMIC DNA]</scope>
    <source>
        <strain evidence="1 2">2006001853</strain>
    </source>
</reference>
<comment type="caution">
    <text evidence="1">The sequence shown here is derived from an EMBL/GenBank/DDBJ whole genome shotgun (WGS) entry which is preliminary data.</text>
</comment>
<protein>
    <submittedName>
        <fullName evidence="1">Uncharacterized protein</fullName>
    </submittedName>
</protein>
<organism evidence="1 2">
    <name type="scientific">Leptospira weilii str. 2006001853</name>
    <dbReference type="NCBI Taxonomy" id="1001589"/>
    <lineage>
        <taxon>Bacteria</taxon>
        <taxon>Pseudomonadati</taxon>
        <taxon>Spirochaetota</taxon>
        <taxon>Spirochaetia</taxon>
        <taxon>Leptospirales</taxon>
        <taxon>Leptospiraceae</taxon>
        <taxon>Leptospira</taxon>
    </lineage>
</organism>
<dbReference type="EMBL" id="AFLV02000064">
    <property type="protein sequence ID" value="EKR63066.1"/>
    <property type="molecule type" value="Genomic_DNA"/>
</dbReference>